<evidence type="ECO:0000313" key="15">
    <source>
        <dbReference type="EMBL" id="NMO03760.1"/>
    </source>
</evidence>
<comment type="pathway">
    <text evidence="1 13">Cell wall biogenesis; peptidoglycan biosynthesis.</text>
</comment>
<gene>
    <name evidence="15" type="ORF">HH308_21315</name>
</gene>
<dbReference type="Pfam" id="PF03734">
    <property type="entry name" value="YkuD"/>
    <property type="match status" value="1"/>
</dbReference>
<dbReference type="Pfam" id="PF17964">
    <property type="entry name" value="Big_10"/>
    <property type="match status" value="1"/>
</dbReference>
<evidence type="ECO:0000256" key="10">
    <source>
        <dbReference type="ARBA" id="ARBA00023315"/>
    </source>
</evidence>
<dbReference type="Gene3D" id="2.40.440.10">
    <property type="entry name" value="L,D-transpeptidase catalytic domain-like"/>
    <property type="match status" value="1"/>
</dbReference>
<dbReference type="AlphaFoldDB" id="A0A848KYJ8"/>
<evidence type="ECO:0000256" key="2">
    <source>
        <dbReference type="ARBA" id="ARBA00022475"/>
    </source>
</evidence>
<dbReference type="EMBL" id="JABBNB010000026">
    <property type="protein sequence ID" value="NMO03760.1"/>
    <property type="molecule type" value="Genomic_DNA"/>
</dbReference>
<keyword evidence="10" id="KW-0012">Acyltransferase</keyword>
<evidence type="ECO:0000256" key="1">
    <source>
        <dbReference type="ARBA" id="ARBA00004752"/>
    </source>
</evidence>
<dbReference type="GO" id="GO:0071972">
    <property type="term" value="F:peptidoglycan L,D-transpeptidase activity"/>
    <property type="evidence" value="ECO:0007669"/>
    <property type="project" value="TreeGrafter"/>
</dbReference>
<dbReference type="FunFam" id="2.40.440.10:FF:000005">
    <property type="entry name" value="L,D-transpeptidase 2"/>
    <property type="match status" value="1"/>
</dbReference>
<feature type="active site" description="Proton donor/acceptor" evidence="13">
    <location>
        <position position="328"/>
    </location>
</feature>
<evidence type="ECO:0000256" key="8">
    <source>
        <dbReference type="ARBA" id="ARBA00023139"/>
    </source>
</evidence>
<protein>
    <submittedName>
        <fullName evidence="15">L,D-transpeptidase</fullName>
    </submittedName>
</protein>
<dbReference type="Gene3D" id="2.60.40.3710">
    <property type="match status" value="1"/>
</dbReference>
<keyword evidence="2" id="KW-1003">Cell membrane</keyword>
<dbReference type="GO" id="GO:0005576">
    <property type="term" value="C:extracellular region"/>
    <property type="evidence" value="ECO:0007669"/>
    <property type="project" value="TreeGrafter"/>
</dbReference>
<dbReference type="InterPro" id="IPR005490">
    <property type="entry name" value="LD_TPept_cat_dom"/>
</dbReference>
<dbReference type="SUPFAM" id="SSF141523">
    <property type="entry name" value="L,D-transpeptidase catalytic domain-like"/>
    <property type="match status" value="1"/>
</dbReference>
<evidence type="ECO:0000256" key="11">
    <source>
        <dbReference type="ARBA" id="ARBA00023316"/>
    </source>
</evidence>
<evidence type="ECO:0000313" key="16">
    <source>
        <dbReference type="Proteomes" id="UP000550729"/>
    </source>
</evidence>
<evidence type="ECO:0000256" key="6">
    <source>
        <dbReference type="ARBA" id="ARBA00022984"/>
    </source>
</evidence>
<dbReference type="UniPathway" id="UPA00219"/>
<proteinExistence type="predicted"/>
<keyword evidence="7" id="KW-0472">Membrane</keyword>
<dbReference type="InterPro" id="IPR050979">
    <property type="entry name" value="LD-transpeptidase"/>
</dbReference>
<dbReference type="RefSeq" id="WP_170196262.1">
    <property type="nucleotide sequence ID" value="NZ_JABBNB010000026.1"/>
</dbReference>
<keyword evidence="4" id="KW-0732">Signal</keyword>
<evidence type="ECO:0000256" key="3">
    <source>
        <dbReference type="ARBA" id="ARBA00022679"/>
    </source>
</evidence>
<reference evidence="15 16" key="1">
    <citation type="submission" date="2020-04" db="EMBL/GenBank/DDBJ databases">
        <title>Gordonia sp. nov. TBRC 11910.</title>
        <authorList>
            <person name="Suriyachadkun C."/>
        </authorList>
    </citation>
    <scope>NUCLEOTIDE SEQUENCE [LARGE SCALE GENOMIC DNA]</scope>
    <source>
        <strain evidence="15 16">TBRC 11910</strain>
    </source>
</reference>
<dbReference type="GO" id="GO:0008360">
    <property type="term" value="P:regulation of cell shape"/>
    <property type="evidence" value="ECO:0007669"/>
    <property type="project" value="UniProtKB-UniRule"/>
</dbReference>
<keyword evidence="16" id="KW-1185">Reference proteome</keyword>
<accession>A0A848KYJ8</accession>
<evidence type="ECO:0000256" key="4">
    <source>
        <dbReference type="ARBA" id="ARBA00022729"/>
    </source>
</evidence>
<dbReference type="CDD" id="cd13432">
    <property type="entry name" value="LDT_IgD_like_2"/>
    <property type="match status" value="1"/>
</dbReference>
<dbReference type="PANTHER" id="PTHR30582:SF2">
    <property type="entry name" value="L,D-TRANSPEPTIDASE YCIB-RELATED"/>
    <property type="match status" value="1"/>
</dbReference>
<feature type="domain" description="L,D-TPase catalytic" evidence="14">
    <location>
        <begin position="245"/>
        <end position="370"/>
    </location>
</feature>
<keyword evidence="8" id="KW-0564">Palmitate</keyword>
<comment type="pathway">
    <text evidence="12">Glycan biosynthesis.</text>
</comment>
<keyword evidence="11 13" id="KW-0961">Cell wall biogenesis/degradation</keyword>
<organism evidence="15 16">
    <name type="scientific">Gordonia asplenii</name>
    <dbReference type="NCBI Taxonomy" id="2725283"/>
    <lineage>
        <taxon>Bacteria</taxon>
        <taxon>Bacillati</taxon>
        <taxon>Actinomycetota</taxon>
        <taxon>Actinomycetes</taxon>
        <taxon>Mycobacteriales</taxon>
        <taxon>Gordoniaceae</taxon>
        <taxon>Gordonia</taxon>
    </lineage>
</organism>
<evidence type="ECO:0000256" key="12">
    <source>
        <dbReference type="ARBA" id="ARBA00060592"/>
    </source>
</evidence>
<dbReference type="PROSITE" id="PS52029">
    <property type="entry name" value="LD_TPASE"/>
    <property type="match status" value="1"/>
</dbReference>
<keyword evidence="6 13" id="KW-0573">Peptidoglycan synthesis</keyword>
<dbReference type="GO" id="GO:0071555">
    <property type="term" value="P:cell wall organization"/>
    <property type="evidence" value="ECO:0007669"/>
    <property type="project" value="UniProtKB-UniRule"/>
</dbReference>
<keyword evidence="9" id="KW-0449">Lipoprotein</keyword>
<dbReference type="GO" id="GO:0016746">
    <property type="term" value="F:acyltransferase activity"/>
    <property type="evidence" value="ECO:0007669"/>
    <property type="project" value="UniProtKB-KW"/>
</dbReference>
<evidence type="ECO:0000256" key="7">
    <source>
        <dbReference type="ARBA" id="ARBA00023136"/>
    </source>
</evidence>
<dbReference type="PROSITE" id="PS51257">
    <property type="entry name" value="PROKAR_LIPOPROTEIN"/>
    <property type="match status" value="1"/>
</dbReference>
<comment type="caution">
    <text evidence="15">The sequence shown here is derived from an EMBL/GenBank/DDBJ whole genome shotgun (WGS) entry which is preliminary data.</text>
</comment>
<keyword evidence="3" id="KW-0808">Transferase</keyword>
<dbReference type="PANTHER" id="PTHR30582">
    <property type="entry name" value="L,D-TRANSPEPTIDASE"/>
    <property type="match status" value="1"/>
</dbReference>
<evidence type="ECO:0000256" key="5">
    <source>
        <dbReference type="ARBA" id="ARBA00022960"/>
    </source>
</evidence>
<dbReference type="Proteomes" id="UP000550729">
    <property type="component" value="Unassembled WGS sequence"/>
</dbReference>
<evidence type="ECO:0000259" key="14">
    <source>
        <dbReference type="PROSITE" id="PS52029"/>
    </source>
</evidence>
<dbReference type="CDD" id="cd16913">
    <property type="entry name" value="YkuD_like"/>
    <property type="match status" value="1"/>
</dbReference>
<dbReference type="Gene3D" id="2.60.40.3780">
    <property type="match status" value="1"/>
</dbReference>
<evidence type="ECO:0000256" key="9">
    <source>
        <dbReference type="ARBA" id="ARBA00023288"/>
    </source>
</evidence>
<feature type="active site" description="Nucleophile" evidence="13">
    <location>
        <position position="346"/>
    </location>
</feature>
<sequence>MTKRSIQGLLAVTFAAITVVSLSSCTKSPSYSDAVDAVGSFNTFSQPELDVTGWQDKPLPDSAVGVMPGAPITVKAHNGDISQVSVVGPDGAVKGKVSDDGASWVSSSALDYGAKYTLTAAARGVNGENARKISFSTSSAQNFAAATSVTDDGETVGVGQTVSINFDAPVANKRNAQNAIKVTTNPPVEGAFYWINDSMVRWRPEHFFTPGTKVSVAVRTKGIDLGDGTFGQNNLNTNFTVGRRMVSTVDDKSKIIKVWVNNKVVRTMPTSMGKDSTPTNTGIYMVAERVPSVVMDSSTYGVPVNSPGGYKEVVYYASRISFSGIYVHSAPWSLGDQGVDDVSNGCLNVSPDNAQWFMNHSLRGDVVEVAGTVGPTLPGDDGLGDWNVPWAVWKKGNA</sequence>
<dbReference type="GO" id="GO:0018104">
    <property type="term" value="P:peptidoglycan-protein cross-linking"/>
    <property type="evidence" value="ECO:0007669"/>
    <property type="project" value="TreeGrafter"/>
</dbReference>
<name>A0A848KYJ8_9ACTN</name>
<dbReference type="InterPro" id="IPR041280">
    <property type="entry name" value="Big_10"/>
</dbReference>
<dbReference type="InterPro" id="IPR038063">
    <property type="entry name" value="Transpep_catalytic_dom"/>
</dbReference>
<evidence type="ECO:0000256" key="13">
    <source>
        <dbReference type="PROSITE-ProRule" id="PRU01373"/>
    </source>
</evidence>
<keyword evidence="5 13" id="KW-0133">Cell shape</keyword>